<dbReference type="PANTHER" id="PTHR19964:SF92">
    <property type="entry name" value="PATJ HOMOLOG"/>
    <property type="match status" value="1"/>
</dbReference>
<feature type="region of interest" description="Disordered" evidence="10">
    <location>
        <begin position="1041"/>
        <end position="1061"/>
    </location>
</feature>
<feature type="domain" description="PDZ" evidence="11">
    <location>
        <begin position="541"/>
        <end position="634"/>
    </location>
</feature>
<keyword evidence="8" id="KW-0472">Membrane</keyword>
<dbReference type="CDD" id="cd00136">
    <property type="entry name" value="PDZ_canonical"/>
    <property type="match status" value="1"/>
</dbReference>
<feature type="domain" description="PDZ" evidence="11">
    <location>
        <begin position="1336"/>
        <end position="1419"/>
    </location>
</feature>
<name>A0A2P1GIS9_OSCLO</name>
<dbReference type="GO" id="GO:0016324">
    <property type="term" value="C:apical plasma membrane"/>
    <property type="evidence" value="ECO:0007669"/>
    <property type="project" value="UniProtKB-SubCell"/>
</dbReference>
<feature type="compositionally biased region" description="Low complexity" evidence="10">
    <location>
        <begin position="881"/>
        <end position="895"/>
    </location>
</feature>
<dbReference type="EMBL" id="MF780961">
    <property type="protein sequence ID" value="AVM85885.1"/>
    <property type="molecule type" value="mRNA"/>
</dbReference>
<keyword evidence="5" id="KW-0597">Phosphoprotein</keyword>
<evidence type="ECO:0000256" key="1">
    <source>
        <dbReference type="ARBA" id="ARBA00004221"/>
    </source>
</evidence>
<feature type="domain" description="PDZ" evidence="11">
    <location>
        <begin position="1555"/>
        <end position="1642"/>
    </location>
</feature>
<feature type="domain" description="PDZ" evidence="11">
    <location>
        <begin position="1659"/>
        <end position="1742"/>
    </location>
</feature>
<dbReference type="InterPro" id="IPR004172">
    <property type="entry name" value="L27_dom"/>
</dbReference>
<evidence type="ECO:0000256" key="8">
    <source>
        <dbReference type="ARBA" id="ARBA00023136"/>
    </source>
</evidence>
<feature type="region of interest" description="Disordered" evidence="10">
    <location>
        <begin position="396"/>
        <end position="418"/>
    </location>
</feature>
<keyword evidence="6" id="KW-0677">Repeat</keyword>
<dbReference type="Gene3D" id="2.30.42.10">
    <property type="match status" value="13"/>
</dbReference>
<feature type="domain" description="PDZ" evidence="11">
    <location>
        <begin position="943"/>
        <end position="1026"/>
    </location>
</feature>
<dbReference type="SMART" id="SM00569">
    <property type="entry name" value="L27"/>
    <property type="match status" value="1"/>
</dbReference>
<evidence type="ECO:0000259" key="11">
    <source>
        <dbReference type="PROSITE" id="PS50106"/>
    </source>
</evidence>
<dbReference type="InterPro" id="IPR036034">
    <property type="entry name" value="PDZ_sf"/>
</dbReference>
<evidence type="ECO:0000256" key="10">
    <source>
        <dbReference type="SAM" id="MobiDB-lite"/>
    </source>
</evidence>
<sequence length="1742" mass="184583">MPTLKDAERALALLEQIQLWLTRSGDNDFDEELNYLIEILASPIFRQLLNIQTSMKALDDELQAATARILETRDVAGDGTLVDAGGVATMLTPEQKRRKVNDLRREASIRRVKKMKEEIARQRDAAAAAAAATTTTQNSVDDPLKDYSWDPAGDTAATATVTTTTTTTSTTGALSYEDVELFKNPGEGLGFSVVGLKSESRGELGIFVREVQPGGAAERDGRLERGDQILRINDVDLDHDVSHQKAIELLQKSRGTVKLRVAKGTMPGSALSSRSTSRSPEPTSGGGVVKDGSTTFDVVLHNTGSGFGFGIAANKKYGNVYIRSIVENGAAQKDGRLKEGDELVRVNGTFVKGLEPVKVREVLYSDGKTATMIVSRRKEGEQDLRQDSFIQENSVSVAMPTPAKEEPKPPEPEPEPVKLRDLNEFDCCDVVIERDSTGLGLTIVTIPKEKQSDGPSLVVIQKITSGGPAERTGNVFVSDYIIQVNGAETVQMTHRQVAGLLSKSIQSVRLKLARTRRVMSEEEKKLAYWRSQLASDRTVMVASIDKLSASGSLGVSVEGVSKRDSGTGNEGNDTRHFVRAVKPGGPAALSGLLEEGDELLEVDGHVVCGLPHDEAIQRIRDSRQIVSIVFARGGDTGYVPSQDPLPPSGGDGDRDPSESVSPLPTAKWNPTIEEITLIKESMGLGFSILDYPDPSEPDNTVVVIRSVVPGGVSDRDGRLAAGDRLVYVNDVDVSRGSLQDAVEVIRLAPVGPVRIGVMKPYGPLSPLKTSPSPEKTKPPSFPAPAPPRLPSGPNNPVEVVIQKGNTGLGLSVAGSDKGVLVKSVLKGGAIGRDGRISVGDRIVEVNGEKLEGVTGAKARAILRRSSLSGAGIRIKYLPKAGSVSPSSPGASISPVREASPSTFPHESSENANQIAASIAAQVAAAMSEYESTPGKKESETTRVVVLQRVPEHGLGISIVGGTQPVSGIFIKNIVDGSAAARGGELKVGDQILRVNEVDVQNVKHSDAVDVIRYAASPVTLVVRSFPAERFKRRWSGTGDGVNVSSPAVSPQPVEEIPESTDSESLQFDEASLLRRFSNLQGKLFAVDILKGTGGLGLSIAGGTETIEQGIEIVDVKPGGAAGQSGKLASGDFILEVNGQSLLGCSHVEASQTLRMLPPQIKMVALRPRVRRQSDLKEQIAPMEVSLGRRDTNDSNAFGSFGTFRGPISINGFDLALYDSVDTVTLRKEKQGLGFAVGDDVGFNDERGLFIKNITPGGAAEKDGRLKAGDQLLAVGETSVHGLAGQQVVALLSQTDANNCVTITVGSSGRLLVGRKSEAEPNGALFQNPIIDDVPTTIEIAKGQSELGISIVGGVDTPLGCIVIQTVYKEGAAARDGRLKPYDRIQEVNNVDLRGATHDEAIAVLKKTTAVVRLTVLRVASRENIESVVLLKSPGQGLGISILPSRAAPGIFIADVIPDGLADRDGRLQPGDQILAVDGEDMLNATQMDVVHALKNAHGHVEIKVAHMDASSTVSSPQLSSRGGYPDTPKQDRGPPSDSYTMQTPPPPRESTTQFAVQLQRQYDNEPLGLGISGGPGSGQGSLPVFVTNVRPDGAASRSGVLQPGDIIVEINGHSLEGLSHVEAVNILKASPSRIDMKISREVQSSAPASLSRESSQTKIIRLRRGPEGLGFSVVGGKGSQHGDLPIYVKSVFDHGAAAQDGQLKRGDQIVAVNGESLAGVTHDEAVQVLKKCKGDIVLTVIS</sequence>
<feature type="coiled-coil region" evidence="9">
    <location>
        <begin position="48"/>
        <end position="75"/>
    </location>
</feature>
<feature type="compositionally biased region" description="Low complexity" evidence="10">
    <location>
        <begin position="764"/>
        <end position="773"/>
    </location>
</feature>
<dbReference type="FunFam" id="2.30.42.10:FF:000070">
    <property type="entry name" value="Multiple PDZ domain protein"/>
    <property type="match status" value="1"/>
</dbReference>
<feature type="compositionally biased region" description="Basic and acidic residues" evidence="10">
    <location>
        <begin position="403"/>
        <end position="418"/>
    </location>
</feature>
<dbReference type="GO" id="GO:0005923">
    <property type="term" value="C:bicellular tight junction"/>
    <property type="evidence" value="ECO:0007669"/>
    <property type="project" value="UniProtKB-SubCell"/>
</dbReference>
<keyword evidence="3" id="KW-0796">Tight junction</keyword>
<feature type="domain" description="PDZ" evidence="11">
    <location>
        <begin position="798"/>
        <end position="865"/>
    </location>
</feature>
<feature type="domain" description="L27" evidence="12">
    <location>
        <begin position="3"/>
        <end position="63"/>
    </location>
</feature>
<evidence type="ECO:0000256" key="6">
    <source>
        <dbReference type="ARBA" id="ARBA00022737"/>
    </source>
</evidence>
<organism evidence="13">
    <name type="scientific">Oscarella lobularis</name>
    <name type="common">Bubble oscar sponge</name>
    <name type="synonym">Halisarca lobularis</name>
    <dbReference type="NCBI Taxonomy" id="121494"/>
    <lineage>
        <taxon>Eukaryota</taxon>
        <taxon>Metazoa</taxon>
        <taxon>Porifera</taxon>
        <taxon>Homoscleromorpha</taxon>
        <taxon>Homosclerophorida</taxon>
        <taxon>Oscarellidae</taxon>
        <taxon>Oscarella</taxon>
    </lineage>
</organism>
<feature type="coiled-coil region" evidence="9">
    <location>
        <begin position="105"/>
        <end position="132"/>
    </location>
</feature>
<reference evidence="13" key="1">
    <citation type="submission" date="2017-08" db="EMBL/GenBank/DDBJ databases">
        <title>New genomic data challenges the traditional vision of epithelium evolution in sponges and ctenophores.</title>
        <authorList>
            <person name="Belahbib H."/>
            <person name="Renard E."/>
            <person name="Santini S."/>
            <person name="Jourda C."/>
            <person name="Claverie J.-M."/>
            <person name="Borchiellini C."/>
            <person name="Le Bivic A."/>
        </authorList>
    </citation>
    <scope>NUCLEOTIDE SEQUENCE</scope>
    <source>
        <strain evidence="13">ID10</strain>
    </source>
</reference>
<evidence type="ECO:0000256" key="2">
    <source>
        <dbReference type="ARBA" id="ARBA00004435"/>
    </source>
</evidence>
<evidence type="ECO:0000313" key="13">
    <source>
        <dbReference type="EMBL" id="AVM85885.1"/>
    </source>
</evidence>
<dbReference type="Pfam" id="PF09045">
    <property type="entry name" value="L27_2"/>
    <property type="match status" value="1"/>
</dbReference>
<feature type="domain" description="PDZ" evidence="11">
    <location>
        <begin position="178"/>
        <end position="265"/>
    </location>
</feature>
<feature type="domain" description="PDZ" evidence="11">
    <location>
        <begin position="674"/>
        <end position="746"/>
    </location>
</feature>
<evidence type="ECO:0000256" key="9">
    <source>
        <dbReference type="SAM" id="Coils"/>
    </source>
</evidence>
<dbReference type="PROSITE" id="PS51022">
    <property type="entry name" value="L27"/>
    <property type="match status" value="1"/>
</dbReference>
<feature type="region of interest" description="Disordered" evidence="10">
    <location>
        <begin position="263"/>
        <end position="292"/>
    </location>
</feature>
<dbReference type="Pfam" id="PF00595">
    <property type="entry name" value="PDZ"/>
    <property type="match status" value="13"/>
</dbReference>
<feature type="compositionally biased region" description="Low complexity" evidence="10">
    <location>
        <begin position="268"/>
        <end position="283"/>
    </location>
</feature>
<keyword evidence="7" id="KW-0965">Cell junction</keyword>
<feature type="region of interest" description="Disordered" evidence="10">
    <location>
        <begin position="1508"/>
        <end position="1554"/>
    </location>
</feature>
<dbReference type="CDD" id="cd06673">
    <property type="entry name" value="PDZ10_MUPP1-PDZ8_PATJ-like"/>
    <property type="match status" value="1"/>
</dbReference>
<feature type="domain" description="PDZ" evidence="11">
    <location>
        <begin position="429"/>
        <end position="516"/>
    </location>
</feature>
<feature type="region of interest" description="Disordered" evidence="10">
    <location>
        <begin position="881"/>
        <end position="910"/>
    </location>
</feature>
<feature type="region of interest" description="Disordered" evidence="10">
    <location>
        <begin position="764"/>
        <end position="795"/>
    </location>
</feature>
<dbReference type="SUPFAM" id="SSF50156">
    <property type="entry name" value="PDZ domain-like"/>
    <property type="match status" value="13"/>
</dbReference>
<dbReference type="PANTHER" id="PTHR19964">
    <property type="entry name" value="MULTIPLE PDZ DOMAIN PROTEIN"/>
    <property type="match status" value="1"/>
</dbReference>
<feature type="compositionally biased region" description="Polar residues" evidence="10">
    <location>
        <begin position="1509"/>
        <end position="1520"/>
    </location>
</feature>
<feature type="region of interest" description="Disordered" evidence="10">
    <location>
        <begin position="636"/>
        <end position="666"/>
    </location>
</feature>
<evidence type="ECO:0000256" key="5">
    <source>
        <dbReference type="ARBA" id="ARBA00022553"/>
    </source>
</evidence>
<dbReference type="Gene3D" id="1.10.287.650">
    <property type="entry name" value="L27 domain"/>
    <property type="match status" value="1"/>
</dbReference>
<dbReference type="PROSITE" id="PS50106">
    <property type="entry name" value="PDZ"/>
    <property type="match status" value="13"/>
</dbReference>
<dbReference type="SUPFAM" id="SSF101288">
    <property type="entry name" value="L27 domain"/>
    <property type="match status" value="1"/>
</dbReference>
<feature type="domain" description="PDZ" evidence="11">
    <location>
        <begin position="1426"/>
        <end position="1508"/>
    </location>
</feature>
<evidence type="ECO:0000259" key="12">
    <source>
        <dbReference type="PROSITE" id="PS51022"/>
    </source>
</evidence>
<keyword evidence="4" id="KW-1003">Cell membrane</keyword>
<protein>
    <submittedName>
        <fullName evidence="13">PATJ</fullName>
    </submittedName>
</protein>
<dbReference type="InterPro" id="IPR036892">
    <property type="entry name" value="L27_dom_sf"/>
</dbReference>
<dbReference type="CDD" id="cd06676">
    <property type="entry name" value="PDZ13_MUPP1-like"/>
    <property type="match status" value="1"/>
</dbReference>
<proteinExistence type="evidence at transcript level"/>
<dbReference type="InterPro" id="IPR051342">
    <property type="entry name" value="PDZ_scaffold"/>
</dbReference>
<evidence type="ECO:0000256" key="3">
    <source>
        <dbReference type="ARBA" id="ARBA00022427"/>
    </source>
</evidence>
<feature type="domain" description="PDZ" evidence="11">
    <location>
        <begin position="297"/>
        <end position="378"/>
    </location>
</feature>
<evidence type="ECO:0000256" key="7">
    <source>
        <dbReference type="ARBA" id="ARBA00022949"/>
    </source>
</evidence>
<evidence type="ECO:0000256" key="4">
    <source>
        <dbReference type="ARBA" id="ARBA00022475"/>
    </source>
</evidence>
<dbReference type="InterPro" id="IPR015132">
    <property type="entry name" value="L27_2"/>
</dbReference>
<feature type="domain" description="PDZ" evidence="11">
    <location>
        <begin position="1222"/>
        <end position="1306"/>
    </location>
</feature>
<accession>A0A2P1GIS9</accession>
<feature type="compositionally biased region" description="Pro residues" evidence="10">
    <location>
        <begin position="779"/>
        <end position="790"/>
    </location>
</feature>
<dbReference type="SMART" id="SM00228">
    <property type="entry name" value="PDZ"/>
    <property type="match status" value="13"/>
</dbReference>
<comment type="subcellular location">
    <subcellularLocation>
        <location evidence="1">Apical cell membrane</location>
    </subcellularLocation>
    <subcellularLocation>
        <location evidence="2">Cell junction</location>
        <location evidence="2">Tight junction</location>
    </subcellularLocation>
</comment>
<feature type="domain" description="PDZ" evidence="11">
    <location>
        <begin position="1085"/>
        <end position="1168"/>
    </location>
</feature>
<keyword evidence="9" id="KW-0175">Coiled coil</keyword>
<dbReference type="InterPro" id="IPR001478">
    <property type="entry name" value="PDZ"/>
</dbReference>